<name>A0A7C4D7M6_STAMA</name>
<gene>
    <name evidence="2" type="ORF">ENT92_02545</name>
    <name evidence="1" type="ORF">ENU14_03420</name>
</gene>
<comment type="caution">
    <text evidence="1">The sequence shown here is derived from an EMBL/GenBank/DDBJ whole genome shotgun (WGS) entry which is preliminary data.</text>
</comment>
<dbReference type="AlphaFoldDB" id="A0A7C4D7M6"/>
<evidence type="ECO:0000313" key="2">
    <source>
        <dbReference type="EMBL" id="HGU65080.1"/>
    </source>
</evidence>
<sequence>MDKLEIYLCEYNEIEQFFTRHYVTSISKCVFIKETDLGELREKMPQKLVDQLINDKEIVVTDEELIEKLVGKQSIEKRYVYLLIRF</sequence>
<reference evidence="1" key="1">
    <citation type="journal article" date="2020" name="mSystems">
        <title>Genome- and Community-Level Interaction Insights into Carbon Utilization and Element Cycling Functions of Hydrothermarchaeota in Hydrothermal Sediment.</title>
        <authorList>
            <person name="Zhou Z."/>
            <person name="Liu Y."/>
            <person name="Xu W."/>
            <person name="Pan J."/>
            <person name="Luo Z.H."/>
            <person name="Li M."/>
        </authorList>
    </citation>
    <scope>NUCLEOTIDE SEQUENCE [LARGE SCALE GENOMIC DNA]</scope>
    <source>
        <strain evidence="2">SpSt-622</strain>
        <strain evidence="1">SpSt-642</strain>
    </source>
</reference>
<proteinExistence type="predicted"/>
<dbReference type="EMBL" id="DTAN01000100">
    <property type="protein sequence ID" value="HGU65080.1"/>
    <property type="molecule type" value="Genomic_DNA"/>
</dbReference>
<accession>A0A7C4D7M6</accession>
<protein>
    <submittedName>
        <fullName evidence="1">Uncharacterized protein</fullName>
    </submittedName>
</protein>
<dbReference type="EMBL" id="DTBJ01000023">
    <property type="protein sequence ID" value="HGM58622.1"/>
    <property type="molecule type" value="Genomic_DNA"/>
</dbReference>
<evidence type="ECO:0000313" key="1">
    <source>
        <dbReference type="EMBL" id="HGM58622.1"/>
    </source>
</evidence>
<organism evidence="1">
    <name type="scientific">Staphylothermus marinus</name>
    <dbReference type="NCBI Taxonomy" id="2280"/>
    <lineage>
        <taxon>Archaea</taxon>
        <taxon>Thermoproteota</taxon>
        <taxon>Thermoprotei</taxon>
        <taxon>Desulfurococcales</taxon>
        <taxon>Desulfurococcaceae</taxon>
        <taxon>Staphylothermus</taxon>
    </lineage>
</organism>